<dbReference type="EMBL" id="CP141615">
    <property type="protein sequence ID" value="WRP17046.1"/>
    <property type="molecule type" value="Genomic_DNA"/>
</dbReference>
<evidence type="ECO:0000313" key="7">
    <source>
        <dbReference type="EMBL" id="WRP17046.1"/>
    </source>
</evidence>
<proteinExistence type="predicted"/>
<dbReference type="InterPro" id="IPR001851">
    <property type="entry name" value="ABC_transp_permease"/>
</dbReference>
<keyword evidence="5 6" id="KW-0472">Membrane</keyword>
<comment type="subcellular location">
    <subcellularLocation>
        <location evidence="1">Cell membrane</location>
        <topology evidence="1">Multi-pass membrane protein</topology>
    </subcellularLocation>
</comment>
<feature type="transmembrane region" description="Helical" evidence="6">
    <location>
        <begin position="144"/>
        <end position="162"/>
    </location>
</feature>
<feature type="transmembrane region" description="Helical" evidence="6">
    <location>
        <begin position="182"/>
        <end position="204"/>
    </location>
</feature>
<dbReference type="CDD" id="cd06579">
    <property type="entry name" value="TM_PBP1_transp_AraH_like"/>
    <property type="match status" value="1"/>
</dbReference>
<feature type="transmembrane region" description="Helical" evidence="6">
    <location>
        <begin position="90"/>
        <end position="108"/>
    </location>
</feature>
<evidence type="ECO:0000256" key="4">
    <source>
        <dbReference type="ARBA" id="ARBA00022989"/>
    </source>
</evidence>
<organism evidence="7 8">
    <name type="scientific">Carboxydichorda subterranea</name>
    <dbReference type="NCBI Taxonomy" id="3109565"/>
    <lineage>
        <taxon>Bacteria</taxon>
        <taxon>Bacillati</taxon>
        <taxon>Bacillota</taxon>
        <taxon>Limnochordia</taxon>
        <taxon>Limnochordales</taxon>
        <taxon>Geochordaceae</taxon>
        <taxon>Carboxydichorda</taxon>
    </lineage>
</organism>
<dbReference type="Pfam" id="PF02653">
    <property type="entry name" value="BPD_transp_2"/>
    <property type="match status" value="1"/>
</dbReference>
<reference evidence="7 8" key="1">
    <citation type="journal article" date="2024" name="Front. Microbiol.">
        <title>Novel thermophilic genera Geochorda gen. nov. and Carboxydochorda gen. nov. from the deep terrestrial subsurface reveal the ecophysiological diversity in the class Limnochordia.</title>
        <authorList>
            <person name="Karnachuk O.V."/>
            <person name="Lukina A.P."/>
            <person name="Avakyan M.R."/>
            <person name="Kadnikov V.V."/>
            <person name="Begmatov S."/>
            <person name="Beletsky A.V."/>
            <person name="Vlasova K.G."/>
            <person name="Novikov A.A."/>
            <person name="Shcherbakova V.A."/>
            <person name="Mardanov A.V."/>
            <person name="Ravin N.V."/>
        </authorList>
    </citation>
    <scope>NUCLEOTIDE SEQUENCE [LARGE SCALE GENOMIC DNA]</scope>
    <source>
        <strain evidence="7 8">L945</strain>
    </source>
</reference>
<feature type="transmembrane region" description="Helical" evidence="6">
    <location>
        <begin position="34"/>
        <end position="57"/>
    </location>
</feature>
<evidence type="ECO:0000256" key="6">
    <source>
        <dbReference type="SAM" id="Phobius"/>
    </source>
</evidence>
<evidence type="ECO:0000256" key="3">
    <source>
        <dbReference type="ARBA" id="ARBA00022692"/>
    </source>
</evidence>
<dbReference type="PANTHER" id="PTHR32196">
    <property type="entry name" value="ABC TRANSPORTER PERMEASE PROTEIN YPHD-RELATED-RELATED"/>
    <property type="match status" value="1"/>
</dbReference>
<keyword evidence="3 6" id="KW-0812">Transmembrane</keyword>
<evidence type="ECO:0000256" key="2">
    <source>
        <dbReference type="ARBA" id="ARBA00022475"/>
    </source>
</evidence>
<name>A0ABZ1BWH4_9FIRM</name>
<protein>
    <submittedName>
        <fullName evidence="7">ABC transporter permease</fullName>
    </submittedName>
</protein>
<evidence type="ECO:0000256" key="5">
    <source>
        <dbReference type="ARBA" id="ARBA00023136"/>
    </source>
</evidence>
<accession>A0ABZ1BWH4</accession>
<sequence length="339" mass="34924">MKSPQPLAAQQWRQHAPAGALATGARRLGRNPTLVALLLVVALFGLGQALSPGFLSYGQVLNVLRIASFLGIVAAGQTLVVISGGEGIDLSVGAVMSLAAVMTAHITLARDALLLQALAAVLVTGLALGALNGVGIAYLRIPPLVMTLGMTGVVQGLTLVYTQGQPKGRAAPLLNEIVVHPWVWGIPGILFLWLAVAIGMTVLLSRTSFGRRLYAIGANRTAALLSGIHVPRMVVATYALSGALAALAGYLFVGYTTTVFLDIGGDYVLRSVAAVVVGGTSLAGGAGSYTGSVVGAVVLTVLEAILTTLRMGEAGRQVVHGLVLVLLLAAYGRQRRLRQ</sequence>
<keyword evidence="4 6" id="KW-1133">Transmembrane helix</keyword>
<dbReference type="Proteomes" id="UP001332192">
    <property type="component" value="Chromosome"/>
</dbReference>
<keyword evidence="2" id="KW-1003">Cell membrane</keyword>
<keyword evidence="8" id="KW-1185">Reference proteome</keyword>
<gene>
    <name evidence="7" type="ORF">U7230_13295</name>
</gene>
<feature type="transmembrane region" description="Helical" evidence="6">
    <location>
        <begin position="114"/>
        <end position="137"/>
    </location>
</feature>
<evidence type="ECO:0000313" key="8">
    <source>
        <dbReference type="Proteomes" id="UP001332192"/>
    </source>
</evidence>
<feature type="transmembrane region" description="Helical" evidence="6">
    <location>
        <begin position="63"/>
        <end position="83"/>
    </location>
</feature>
<feature type="transmembrane region" description="Helical" evidence="6">
    <location>
        <begin position="235"/>
        <end position="255"/>
    </location>
</feature>
<evidence type="ECO:0000256" key="1">
    <source>
        <dbReference type="ARBA" id="ARBA00004651"/>
    </source>
</evidence>